<dbReference type="AlphaFoldDB" id="A0A1E3QN94"/>
<evidence type="ECO:0000256" key="2">
    <source>
        <dbReference type="ARBA" id="ARBA00044527"/>
    </source>
</evidence>
<evidence type="ECO:0000313" key="5">
    <source>
        <dbReference type="Proteomes" id="UP000094336"/>
    </source>
</evidence>
<protein>
    <recommendedName>
        <fullName evidence="2">Mitochondrial 15S rRNA processing factor CCM1</fullName>
    </recommendedName>
</protein>
<dbReference type="EMBL" id="KV454435">
    <property type="protein sequence ID" value="ODQ78562.1"/>
    <property type="molecule type" value="Genomic_DNA"/>
</dbReference>
<dbReference type="RefSeq" id="XP_018983890.1">
    <property type="nucleotide sequence ID" value="XM_019130579.1"/>
</dbReference>
<dbReference type="Pfam" id="PF13041">
    <property type="entry name" value="PPR_2"/>
    <property type="match status" value="1"/>
</dbReference>
<keyword evidence="5" id="KW-1185">Reference proteome</keyword>
<dbReference type="GO" id="GO:0005739">
    <property type="term" value="C:mitochondrion"/>
    <property type="evidence" value="ECO:0007669"/>
    <property type="project" value="UniProtKB-SubCell"/>
</dbReference>
<dbReference type="STRING" id="984486.A0A1E3QN94"/>
<evidence type="ECO:0000256" key="3">
    <source>
        <dbReference type="SAM" id="MobiDB-lite"/>
    </source>
</evidence>
<name>A0A1E3QN94_9ASCO</name>
<dbReference type="Gene3D" id="1.25.40.10">
    <property type="entry name" value="Tetratricopeptide repeat domain"/>
    <property type="match status" value="1"/>
</dbReference>
<dbReference type="OrthoDB" id="185373at2759"/>
<evidence type="ECO:0000256" key="1">
    <source>
        <dbReference type="ARBA" id="ARBA00004173"/>
    </source>
</evidence>
<dbReference type="InterPro" id="IPR011990">
    <property type="entry name" value="TPR-like_helical_dom_sf"/>
</dbReference>
<proteinExistence type="predicted"/>
<organism evidence="4 5">
    <name type="scientific">Babjeviella inositovora NRRL Y-12698</name>
    <dbReference type="NCBI Taxonomy" id="984486"/>
    <lineage>
        <taxon>Eukaryota</taxon>
        <taxon>Fungi</taxon>
        <taxon>Dikarya</taxon>
        <taxon>Ascomycota</taxon>
        <taxon>Saccharomycotina</taxon>
        <taxon>Pichiomycetes</taxon>
        <taxon>Serinales incertae sedis</taxon>
        <taxon>Babjeviella</taxon>
    </lineage>
</organism>
<feature type="compositionally biased region" description="Basic and acidic residues" evidence="3">
    <location>
        <begin position="826"/>
        <end position="838"/>
    </location>
</feature>
<dbReference type="GeneID" id="30148432"/>
<gene>
    <name evidence="4" type="ORF">BABINDRAFT_168286</name>
</gene>
<reference evidence="5" key="1">
    <citation type="submission" date="2016-05" db="EMBL/GenBank/DDBJ databases">
        <title>Comparative genomics of biotechnologically important yeasts.</title>
        <authorList>
            <consortium name="DOE Joint Genome Institute"/>
            <person name="Riley R."/>
            <person name="Haridas S."/>
            <person name="Wolfe K.H."/>
            <person name="Lopes M.R."/>
            <person name="Hittinger C.T."/>
            <person name="Goker M."/>
            <person name="Salamov A."/>
            <person name="Wisecaver J."/>
            <person name="Long T.M."/>
            <person name="Aerts A.L."/>
            <person name="Barry K."/>
            <person name="Choi C."/>
            <person name="Clum A."/>
            <person name="Coughlan A.Y."/>
            <person name="Deshpande S."/>
            <person name="Douglass A.P."/>
            <person name="Hanson S.J."/>
            <person name="Klenk H.-P."/>
            <person name="Labutti K."/>
            <person name="Lapidus A."/>
            <person name="Lindquist E."/>
            <person name="Lipzen A."/>
            <person name="Meier-Kolthoff J.P."/>
            <person name="Ohm R.A."/>
            <person name="Otillar R.P."/>
            <person name="Pangilinan J."/>
            <person name="Peng Y."/>
            <person name="Rokas A."/>
            <person name="Rosa C.A."/>
            <person name="Scheuner C."/>
            <person name="Sibirny A.A."/>
            <person name="Slot J.C."/>
            <person name="Stielow J.B."/>
            <person name="Sun H."/>
            <person name="Kurtzman C.P."/>
            <person name="Blackwell M."/>
            <person name="Grigoriev I.V."/>
            <person name="Jeffries T.W."/>
        </authorList>
    </citation>
    <scope>NUCLEOTIDE SEQUENCE [LARGE SCALE GENOMIC DNA]</scope>
    <source>
        <strain evidence="5">NRRL Y-12698</strain>
    </source>
</reference>
<dbReference type="InterPro" id="IPR002885">
    <property type="entry name" value="PPR_rpt"/>
</dbReference>
<evidence type="ECO:0000313" key="4">
    <source>
        <dbReference type="EMBL" id="ODQ78562.1"/>
    </source>
</evidence>
<sequence length="862" mass="98982">MLSASRHVRSRLRQFHTTTLVSSSVRKKLNILLSTNQVPRNFKTSNQRKRDEALAVRESAARQTRRLNKGHALEILQHKLHMNITEYDAIHDVDLPSADEFHKKLDVTERRVLYNILGTSGDQLKDTFVVEKDVLRFLRKGHVNKALYVSRIAGKEGVVGMNRVMEYLLLNNRFNAALEVFVKRKKWGVDVNELTYTILFAGAAKQNSPLTALQAEKLARVFYAAARNARWNAQHFNACLNALFHSDKPERAWELFHYVMSRTDPTNTPVRVETHDHPVLEQMEEAKHISFQPTATTFTTIFNYLKTLEDELDRVRRAEMIWRMVLKHRTQPRSQLHIDAQLVLSYAAVFRSPALMQRAAQILQKWFHIPELTPALAPAMHAELMDIAEVNPTPKRFPADPHAMQVFLDLTKQLHSPKEACTVFQTWVTSLPAELDVVVYDSYMRNFTEAYHRSTEEFLMNDQYAQLTHLRTNKMYEALQLTPQIVTTGLVGYFAHTRYVHEVTRLQEVSREKRAGKEVTAARAWRIPTDTSERIFNDLNAFWRVTELQPRRNRQLVAVSLSYLHWYCKSVGLLTLSRAQAETVALQFFNSCEKGAIALRPLVELRDFRRDMRDGRIDLRAVFADAPFYAQDFRVHPRELAHLPARIKDVSITICAVVGDLASRIEVSAAEQALLDGRESYRQLSERLQHNTDYDSVLQYKYALLEYKKRLTRHTRVLEATFYEKNRSLETIDKSEEYLMAAQKTAERFILHQLGVKVITKRNVVAELVEEIRGEEVKGVKNPKREVVYTKRKGQAKEQKTGISGTEIPMTEAAEVKVGIPLKPSGEIKGEIESKTEGEPQSTKAALDVSKDGGSNKLSDAK</sequence>
<accession>A0A1E3QN94</accession>
<dbReference type="Proteomes" id="UP000094336">
    <property type="component" value="Unassembled WGS sequence"/>
</dbReference>
<comment type="subcellular location">
    <subcellularLocation>
        <location evidence="1">Mitochondrion</location>
    </subcellularLocation>
</comment>
<feature type="region of interest" description="Disordered" evidence="3">
    <location>
        <begin position="825"/>
        <end position="862"/>
    </location>
</feature>